<comment type="caution">
    <text evidence="12">Lacks conserved residue(s) required for the propagation of feature annotation.</text>
</comment>
<comment type="miscellaneous">
    <text evidence="12">Reaction proceeds by a ping-pong mechanism involving intermediate methylation of a conserved cysteine residue.</text>
</comment>
<keyword evidence="10 12" id="KW-0408">Iron</keyword>
<keyword evidence="11 12" id="KW-0411">Iron-sulfur</keyword>
<dbReference type="SFLD" id="SFLDF00275">
    <property type="entry name" value="adenosine_C2_methyltransferase"/>
    <property type="match status" value="1"/>
</dbReference>
<evidence type="ECO:0000259" key="13">
    <source>
        <dbReference type="PROSITE" id="PS51918"/>
    </source>
</evidence>
<dbReference type="PIRSF" id="PIRSF006004">
    <property type="entry name" value="CHP00048"/>
    <property type="match status" value="1"/>
</dbReference>
<dbReference type="Proteomes" id="UP000606870">
    <property type="component" value="Unassembled WGS sequence"/>
</dbReference>
<dbReference type="PANTHER" id="PTHR30544:SF5">
    <property type="entry name" value="RADICAL SAM CORE DOMAIN-CONTAINING PROTEIN"/>
    <property type="match status" value="1"/>
</dbReference>
<dbReference type="InterPro" id="IPR004383">
    <property type="entry name" value="rRNA_lsu_MTrfase_RlmN/Cfr"/>
</dbReference>
<evidence type="ECO:0000256" key="10">
    <source>
        <dbReference type="ARBA" id="ARBA00023004"/>
    </source>
</evidence>
<comment type="cofactor">
    <cofactor evidence="12">
        <name>[4Fe-4S] cluster</name>
        <dbReference type="ChEBI" id="CHEBI:49883"/>
    </cofactor>
    <text evidence="12">Binds 1 [4Fe-4S] cluster. The cluster is coordinated with 3 cysteines and an exchangeable S-adenosyl-L-methionine.</text>
</comment>
<keyword evidence="3 12" id="KW-0963">Cytoplasm</keyword>
<organism evidence="14 15">
    <name type="scientific">Megasphaera hominis</name>
    <dbReference type="NCBI Taxonomy" id="159836"/>
    <lineage>
        <taxon>Bacteria</taxon>
        <taxon>Bacillati</taxon>
        <taxon>Bacillota</taxon>
        <taxon>Negativicutes</taxon>
        <taxon>Veillonellales</taxon>
        <taxon>Veillonellaceae</taxon>
        <taxon>Megasphaera</taxon>
    </lineage>
</organism>
<dbReference type="SFLD" id="SFLDG01062">
    <property type="entry name" value="methyltransferase_(Class_A)"/>
    <property type="match status" value="1"/>
</dbReference>
<dbReference type="InterPro" id="IPR013785">
    <property type="entry name" value="Aldolase_TIM"/>
</dbReference>
<accession>A0ABR6VHE4</accession>
<evidence type="ECO:0000256" key="3">
    <source>
        <dbReference type="ARBA" id="ARBA00022490"/>
    </source>
</evidence>
<dbReference type="PANTHER" id="PTHR30544">
    <property type="entry name" value="23S RRNA METHYLTRANSFERASE"/>
    <property type="match status" value="1"/>
</dbReference>
<dbReference type="InterPro" id="IPR040072">
    <property type="entry name" value="Methyltransferase_A"/>
</dbReference>
<feature type="active site" description="S-methylcysteine intermediate" evidence="12">
    <location>
        <position position="332"/>
    </location>
</feature>
<dbReference type="InterPro" id="IPR007197">
    <property type="entry name" value="rSAM"/>
</dbReference>
<evidence type="ECO:0000256" key="2">
    <source>
        <dbReference type="ARBA" id="ARBA00022485"/>
    </source>
</evidence>
<feature type="binding site" evidence="12">
    <location>
        <position position="115"/>
    </location>
    <ligand>
        <name>[4Fe-4S] cluster</name>
        <dbReference type="ChEBI" id="CHEBI:49883"/>
        <note>4Fe-4S-S-AdoMet</note>
    </ligand>
</feature>
<evidence type="ECO:0000256" key="11">
    <source>
        <dbReference type="ARBA" id="ARBA00023014"/>
    </source>
</evidence>
<proteinExistence type="inferred from homology"/>
<protein>
    <recommendedName>
        <fullName evidence="12">Probable dual-specificity RNA methyltransferase RlmN</fullName>
        <ecNumber evidence="12">2.1.1.192</ecNumber>
    </recommendedName>
    <alternativeName>
        <fullName evidence="12">23S rRNA (adenine(2503)-C(2))-methyltransferase</fullName>
    </alternativeName>
    <alternativeName>
        <fullName evidence="12">23S rRNA m2A2503 methyltransferase</fullName>
    </alternativeName>
    <alternativeName>
        <fullName evidence="12">Ribosomal RNA large subunit methyltransferase N</fullName>
    </alternativeName>
    <alternativeName>
        <fullName evidence="12">tRNA (adenine(37)-C(2))-methyltransferase</fullName>
    </alternativeName>
    <alternativeName>
        <fullName evidence="12">tRNA m2A37 methyltransferase</fullName>
    </alternativeName>
</protein>
<feature type="domain" description="Radical SAM core" evidence="13">
    <location>
        <begin position="97"/>
        <end position="327"/>
    </location>
</feature>
<keyword evidence="2 12" id="KW-0004">4Fe-4S</keyword>
<comment type="subcellular location">
    <subcellularLocation>
        <location evidence="1 12">Cytoplasm</location>
    </subcellularLocation>
</comment>
<dbReference type="RefSeq" id="WP_186502719.1">
    <property type="nucleotide sequence ID" value="NZ_JACOGK010000010.1"/>
</dbReference>
<dbReference type="SFLD" id="SFLDS00029">
    <property type="entry name" value="Radical_SAM"/>
    <property type="match status" value="1"/>
</dbReference>
<keyword evidence="4 12" id="KW-0698">rRNA processing</keyword>
<dbReference type="EC" id="2.1.1.192" evidence="12"/>
<dbReference type="SUPFAM" id="SSF102114">
    <property type="entry name" value="Radical SAM enzymes"/>
    <property type="match status" value="1"/>
</dbReference>
<comment type="caution">
    <text evidence="14">The sequence shown here is derived from an EMBL/GenBank/DDBJ whole genome shotgun (WGS) entry which is preliminary data.</text>
</comment>
<dbReference type="InterPro" id="IPR048641">
    <property type="entry name" value="RlmN_N"/>
</dbReference>
<dbReference type="Gene3D" id="1.10.150.530">
    <property type="match status" value="1"/>
</dbReference>
<dbReference type="InterPro" id="IPR058240">
    <property type="entry name" value="rSAM_sf"/>
</dbReference>
<sequence length="346" mass="39109">MIDMLSMTQKELRTWLTEKGMKPFRASQIFHYIYQENIWDWQDMRLLPQKDRDILAAEASLYIPEVVSRLDAPDGETVKLLLRLSDNNTVETVLMRHDYGNSICLSTQVGCAVNCAFCASAKNGFIRNLSVGEMVAQLLAFRKYVDPELHSIVLMGTGEPLLNYDNVIAFMQLIHREDTFFLGYRNMSLSTSGIVPRMYDLAAAGMPITLAVSLHAPNDTIRRQIMPIAERYALPDILKAAQHYFDVTGRRVTFEYILIKNINCSRACAEELSRLMAGKNILINVIPINDTLTPGLVRPGKKEIQTFVDTLQAHKIPVTLRREMGSKIQAACGQLRIKHLNSDTSD</sequence>
<evidence type="ECO:0000256" key="9">
    <source>
        <dbReference type="ARBA" id="ARBA00022723"/>
    </source>
</evidence>
<keyword evidence="15" id="KW-1185">Reference proteome</keyword>
<feature type="active site" description="Proton acceptor" evidence="12">
    <location>
        <position position="91"/>
    </location>
</feature>
<name>A0ABR6VHE4_9FIRM</name>
<evidence type="ECO:0000256" key="7">
    <source>
        <dbReference type="ARBA" id="ARBA00022691"/>
    </source>
</evidence>
<keyword evidence="5 12" id="KW-0489">Methyltransferase</keyword>
<feature type="binding site" evidence="12">
    <location>
        <position position="118"/>
    </location>
    <ligand>
        <name>[4Fe-4S] cluster</name>
        <dbReference type="ChEBI" id="CHEBI:49883"/>
        <note>4Fe-4S-S-AdoMet</note>
    </ligand>
</feature>
<evidence type="ECO:0000313" key="15">
    <source>
        <dbReference type="Proteomes" id="UP000606870"/>
    </source>
</evidence>
<reference evidence="14 15" key="1">
    <citation type="submission" date="2020-08" db="EMBL/GenBank/DDBJ databases">
        <authorList>
            <person name="Liu C."/>
            <person name="Sun Q."/>
        </authorList>
    </citation>
    <scope>NUCLEOTIDE SEQUENCE [LARGE SCALE GENOMIC DNA]</scope>
    <source>
        <strain evidence="14 15">NSJ-59</strain>
    </source>
</reference>
<evidence type="ECO:0000313" key="14">
    <source>
        <dbReference type="EMBL" id="MBC3536563.1"/>
    </source>
</evidence>
<gene>
    <name evidence="12 14" type="primary">rlmN</name>
    <name evidence="14" type="ORF">H8J70_04760</name>
</gene>
<evidence type="ECO:0000256" key="6">
    <source>
        <dbReference type="ARBA" id="ARBA00022679"/>
    </source>
</evidence>
<feature type="binding site" evidence="12">
    <location>
        <position position="289"/>
    </location>
    <ligand>
        <name>S-adenosyl-L-methionine</name>
        <dbReference type="ChEBI" id="CHEBI:59789"/>
    </ligand>
</feature>
<dbReference type="PROSITE" id="PS51918">
    <property type="entry name" value="RADICAL_SAM"/>
    <property type="match status" value="1"/>
</dbReference>
<keyword evidence="6 12" id="KW-0808">Transferase</keyword>
<feature type="binding site" evidence="12">
    <location>
        <begin position="158"/>
        <end position="159"/>
    </location>
    <ligand>
        <name>S-adenosyl-L-methionine</name>
        <dbReference type="ChEBI" id="CHEBI:59789"/>
    </ligand>
</feature>
<evidence type="ECO:0000256" key="8">
    <source>
        <dbReference type="ARBA" id="ARBA00022694"/>
    </source>
</evidence>
<dbReference type="Pfam" id="PF21016">
    <property type="entry name" value="RlmN_N"/>
    <property type="match status" value="1"/>
</dbReference>
<dbReference type="Gene3D" id="3.20.20.70">
    <property type="entry name" value="Aldolase class I"/>
    <property type="match status" value="1"/>
</dbReference>
<keyword evidence="8 12" id="KW-0819">tRNA processing</keyword>
<keyword evidence="9 12" id="KW-0479">Metal-binding</keyword>
<dbReference type="GO" id="GO:0008168">
    <property type="term" value="F:methyltransferase activity"/>
    <property type="evidence" value="ECO:0007669"/>
    <property type="project" value="UniProtKB-KW"/>
</dbReference>
<comment type="function">
    <text evidence="12">Specifically methylates position 2 of adenine 2503 in 23S rRNA and position 2 of adenine 37 in tRNAs.</text>
</comment>
<dbReference type="NCBIfam" id="TIGR00048">
    <property type="entry name" value="rRNA_mod_RlmN"/>
    <property type="match status" value="1"/>
</dbReference>
<keyword evidence="12" id="KW-1015">Disulfide bond</keyword>
<evidence type="ECO:0000256" key="5">
    <source>
        <dbReference type="ARBA" id="ARBA00022603"/>
    </source>
</evidence>
<dbReference type="GO" id="GO:0032259">
    <property type="term" value="P:methylation"/>
    <property type="evidence" value="ECO:0007669"/>
    <property type="project" value="UniProtKB-KW"/>
</dbReference>
<dbReference type="CDD" id="cd01335">
    <property type="entry name" value="Radical_SAM"/>
    <property type="match status" value="1"/>
</dbReference>
<keyword evidence="7 12" id="KW-0949">S-adenosyl-L-methionine</keyword>
<evidence type="ECO:0000256" key="12">
    <source>
        <dbReference type="HAMAP-Rule" id="MF_01849"/>
    </source>
</evidence>
<evidence type="ECO:0000256" key="1">
    <source>
        <dbReference type="ARBA" id="ARBA00004496"/>
    </source>
</evidence>
<dbReference type="HAMAP" id="MF_01849">
    <property type="entry name" value="RNA_methyltr_RlmN"/>
    <property type="match status" value="1"/>
</dbReference>
<dbReference type="EMBL" id="JACOGK010000010">
    <property type="protein sequence ID" value="MBC3536563.1"/>
    <property type="molecule type" value="Genomic_DNA"/>
</dbReference>
<comment type="similarity">
    <text evidence="12">Belongs to the radical SAM superfamily. RlmN family.</text>
</comment>
<feature type="binding site" evidence="12">
    <location>
        <begin position="213"/>
        <end position="215"/>
    </location>
    <ligand>
        <name>S-adenosyl-L-methionine</name>
        <dbReference type="ChEBI" id="CHEBI:59789"/>
    </ligand>
</feature>
<feature type="binding site" evidence="12">
    <location>
        <position position="190"/>
    </location>
    <ligand>
        <name>S-adenosyl-L-methionine</name>
        <dbReference type="ChEBI" id="CHEBI:59789"/>
    </ligand>
</feature>
<feature type="binding site" evidence="12">
    <location>
        <position position="111"/>
    </location>
    <ligand>
        <name>[4Fe-4S] cluster</name>
        <dbReference type="ChEBI" id="CHEBI:49883"/>
        <note>4Fe-4S-S-AdoMet</note>
    </ligand>
</feature>
<dbReference type="Pfam" id="PF04055">
    <property type="entry name" value="Radical_SAM"/>
    <property type="match status" value="1"/>
</dbReference>
<comment type="catalytic activity">
    <reaction evidence="12">
        <text>adenosine(2503) in 23S rRNA + 2 reduced [2Fe-2S]-[ferredoxin] + 2 S-adenosyl-L-methionine = 2-methyladenosine(2503) in 23S rRNA + 5'-deoxyadenosine + L-methionine + 2 oxidized [2Fe-2S]-[ferredoxin] + S-adenosyl-L-homocysteine</text>
        <dbReference type="Rhea" id="RHEA:42916"/>
        <dbReference type="Rhea" id="RHEA-COMP:10000"/>
        <dbReference type="Rhea" id="RHEA-COMP:10001"/>
        <dbReference type="Rhea" id="RHEA-COMP:10152"/>
        <dbReference type="Rhea" id="RHEA-COMP:10282"/>
        <dbReference type="ChEBI" id="CHEBI:17319"/>
        <dbReference type="ChEBI" id="CHEBI:33737"/>
        <dbReference type="ChEBI" id="CHEBI:33738"/>
        <dbReference type="ChEBI" id="CHEBI:57844"/>
        <dbReference type="ChEBI" id="CHEBI:57856"/>
        <dbReference type="ChEBI" id="CHEBI:59789"/>
        <dbReference type="ChEBI" id="CHEBI:74411"/>
        <dbReference type="ChEBI" id="CHEBI:74497"/>
        <dbReference type="EC" id="2.1.1.192"/>
    </reaction>
</comment>
<evidence type="ECO:0000256" key="4">
    <source>
        <dbReference type="ARBA" id="ARBA00022552"/>
    </source>
</evidence>
<comment type="catalytic activity">
    <reaction evidence="12">
        <text>adenosine(37) in tRNA + 2 reduced [2Fe-2S]-[ferredoxin] + 2 S-adenosyl-L-methionine = 2-methyladenosine(37) in tRNA + 5'-deoxyadenosine + L-methionine + 2 oxidized [2Fe-2S]-[ferredoxin] + S-adenosyl-L-homocysteine</text>
        <dbReference type="Rhea" id="RHEA:43332"/>
        <dbReference type="Rhea" id="RHEA-COMP:10000"/>
        <dbReference type="Rhea" id="RHEA-COMP:10001"/>
        <dbReference type="Rhea" id="RHEA-COMP:10162"/>
        <dbReference type="Rhea" id="RHEA-COMP:10485"/>
        <dbReference type="ChEBI" id="CHEBI:17319"/>
        <dbReference type="ChEBI" id="CHEBI:33737"/>
        <dbReference type="ChEBI" id="CHEBI:33738"/>
        <dbReference type="ChEBI" id="CHEBI:57844"/>
        <dbReference type="ChEBI" id="CHEBI:57856"/>
        <dbReference type="ChEBI" id="CHEBI:59789"/>
        <dbReference type="ChEBI" id="CHEBI:74411"/>
        <dbReference type="ChEBI" id="CHEBI:74497"/>
        <dbReference type="EC" id="2.1.1.192"/>
    </reaction>
</comment>
<dbReference type="InterPro" id="IPR027492">
    <property type="entry name" value="RNA_MTrfase_RlmN"/>
</dbReference>